<sequence length="295" mass="34850">MAAAEEENYDFCSHFDIYITGESWLNQDSYITKYTYSCELMEAEFSKKKTEFKDICTKFNFLLDKLIYGHESALAGDYMNFWLNYEFKRNNRSKVPITDFYNSWKKNVNNSLNNKHILKDKMRDIKEPHLKNMETDYEEAIKSCSEKNNYCEALVKFKKKIENLISLSSSHICQLKGSLSMPPYRISLIEKEENREDSGDNSKDQLVLEEDTNSTHFSNTLAPIFSICSVFLVLLILYKRTPFGSIIHQRILKQKKNMTDFEHNEEESLFKNDKDKKINEDNNQFNIQYHLLQNS</sequence>
<reference evidence="3" key="1">
    <citation type="submission" date="2016-05" db="EMBL/GenBank/DDBJ databases">
        <authorList>
            <person name="Naeem Raeece"/>
        </authorList>
    </citation>
    <scope>NUCLEOTIDE SEQUENCE [LARGE SCALE GENOMIC DNA]</scope>
</reference>
<keyword evidence="1" id="KW-1133">Transmembrane helix</keyword>
<dbReference type="Pfam" id="PF05795">
    <property type="entry name" value="Plasmodium_Vir"/>
    <property type="match status" value="1"/>
</dbReference>
<dbReference type="InterPro" id="IPR008780">
    <property type="entry name" value="Plasmodium_Vir"/>
</dbReference>
<evidence type="ECO:0000313" key="3">
    <source>
        <dbReference type="Proteomes" id="UP000078560"/>
    </source>
</evidence>
<organism evidence="2 3">
    <name type="scientific">Plasmodium ovale curtisi</name>
    <dbReference type="NCBI Taxonomy" id="864141"/>
    <lineage>
        <taxon>Eukaryota</taxon>
        <taxon>Sar</taxon>
        <taxon>Alveolata</taxon>
        <taxon>Apicomplexa</taxon>
        <taxon>Aconoidasida</taxon>
        <taxon>Haemosporida</taxon>
        <taxon>Plasmodiidae</taxon>
        <taxon>Plasmodium</taxon>
        <taxon>Plasmodium (Plasmodium)</taxon>
    </lineage>
</organism>
<name>A0A1A8WBJ8_PLAOA</name>
<dbReference type="Proteomes" id="UP000078560">
    <property type="component" value="Unassembled WGS sequence"/>
</dbReference>
<proteinExistence type="predicted"/>
<dbReference type="EMBL" id="FLQU01000908">
    <property type="protein sequence ID" value="SBS90228.1"/>
    <property type="molecule type" value="Genomic_DNA"/>
</dbReference>
<keyword evidence="1" id="KW-0812">Transmembrane</keyword>
<keyword evidence="1" id="KW-0472">Membrane</keyword>
<gene>
    <name evidence="2" type="ORF">POVCU2_0060200</name>
</gene>
<accession>A0A1A8WBJ8</accession>
<evidence type="ECO:0000313" key="2">
    <source>
        <dbReference type="EMBL" id="SBS90228.1"/>
    </source>
</evidence>
<dbReference type="AlphaFoldDB" id="A0A1A8WBJ8"/>
<protein>
    <submittedName>
        <fullName evidence="2">PIR Superfamily Protein</fullName>
    </submittedName>
</protein>
<evidence type="ECO:0000256" key="1">
    <source>
        <dbReference type="SAM" id="Phobius"/>
    </source>
</evidence>
<feature type="transmembrane region" description="Helical" evidence="1">
    <location>
        <begin position="220"/>
        <end position="238"/>
    </location>
</feature>